<keyword evidence="5 9" id="KW-0479">Metal-binding</keyword>
<dbReference type="GO" id="GO:0043386">
    <property type="term" value="P:mycotoxin biosynthetic process"/>
    <property type="evidence" value="ECO:0007669"/>
    <property type="project" value="UniProtKB-ARBA"/>
</dbReference>
<dbReference type="AlphaFoldDB" id="A0A9W9G8R5"/>
<comment type="cofactor">
    <cofactor evidence="1 9">
        <name>heme</name>
        <dbReference type="ChEBI" id="CHEBI:30413"/>
    </cofactor>
</comment>
<organism evidence="10 11">
    <name type="scientific">Penicillium angulare</name>
    <dbReference type="NCBI Taxonomy" id="116970"/>
    <lineage>
        <taxon>Eukaryota</taxon>
        <taxon>Fungi</taxon>
        <taxon>Dikarya</taxon>
        <taxon>Ascomycota</taxon>
        <taxon>Pezizomycotina</taxon>
        <taxon>Eurotiomycetes</taxon>
        <taxon>Eurotiomycetidae</taxon>
        <taxon>Eurotiales</taxon>
        <taxon>Aspergillaceae</taxon>
        <taxon>Penicillium</taxon>
    </lineage>
</organism>
<evidence type="ECO:0000256" key="2">
    <source>
        <dbReference type="ARBA" id="ARBA00005179"/>
    </source>
</evidence>
<dbReference type="GO" id="GO:0016705">
    <property type="term" value="F:oxidoreductase activity, acting on paired donors, with incorporation or reduction of molecular oxygen"/>
    <property type="evidence" value="ECO:0007669"/>
    <property type="project" value="InterPro"/>
</dbReference>
<dbReference type="Proteomes" id="UP001149165">
    <property type="component" value="Unassembled WGS sequence"/>
</dbReference>
<dbReference type="GO" id="GO:0004497">
    <property type="term" value="F:monooxygenase activity"/>
    <property type="evidence" value="ECO:0007669"/>
    <property type="project" value="UniProtKB-KW"/>
</dbReference>
<evidence type="ECO:0008006" key="12">
    <source>
        <dbReference type="Google" id="ProtNLM"/>
    </source>
</evidence>
<evidence type="ECO:0000256" key="3">
    <source>
        <dbReference type="ARBA" id="ARBA00010617"/>
    </source>
</evidence>
<comment type="caution">
    <text evidence="10">The sequence shown here is derived from an EMBL/GenBank/DDBJ whole genome shotgun (WGS) entry which is preliminary data.</text>
</comment>
<keyword evidence="4 9" id="KW-0349">Heme</keyword>
<evidence type="ECO:0000256" key="7">
    <source>
        <dbReference type="ARBA" id="ARBA00023004"/>
    </source>
</evidence>
<evidence type="ECO:0000256" key="6">
    <source>
        <dbReference type="ARBA" id="ARBA00023002"/>
    </source>
</evidence>
<dbReference type="EMBL" id="JAPQKH010000002">
    <property type="protein sequence ID" value="KAJ5114158.1"/>
    <property type="molecule type" value="Genomic_DNA"/>
</dbReference>
<reference evidence="10" key="2">
    <citation type="journal article" date="2023" name="IMA Fungus">
        <title>Comparative genomic study of the Penicillium genus elucidates a diverse pangenome and 15 lateral gene transfer events.</title>
        <authorList>
            <person name="Petersen C."/>
            <person name="Sorensen T."/>
            <person name="Nielsen M.R."/>
            <person name="Sondergaard T.E."/>
            <person name="Sorensen J.L."/>
            <person name="Fitzpatrick D.A."/>
            <person name="Frisvad J.C."/>
            <person name="Nielsen K.L."/>
        </authorList>
    </citation>
    <scope>NUCLEOTIDE SEQUENCE</scope>
    <source>
        <strain evidence="10">IBT 30069</strain>
    </source>
</reference>
<reference evidence="10" key="1">
    <citation type="submission" date="2022-11" db="EMBL/GenBank/DDBJ databases">
        <authorList>
            <person name="Petersen C."/>
        </authorList>
    </citation>
    <scope>NUCLEOTIDE SEQUENCE</scope>
    <source>
        <strain evidence="10">IBT 30069</strain>
    </source>
</reference>
<dbReference type="OrthoDB" id="10029320at2759"/>
<proteinExistence type="inferred from homology"/>
<evidence type="ECO:0000256" key="5">
    <source>
        <dbReference type="ARBA" id="ARBA00022723"/>
    </source>
</evidence>
<sequence>MPPWNPILGNLITLAKLRKYGPADTRQAEAFALLSTQIPGLEDGFYIDAWPFSIPLLAVTSPKLAIQACQNHDLPKPHALQPFINPMAGGSDNLFVSNGSRWRQMRDRFNHGFSLTAALGHMSCVLEEAEVFVQMLKAHARVGDTFSLDQLTCRYAMDIIGNIALNTRFRYQQENNPIATAMRDIIELECGIETTNIVKRWSPRRLYIQWKSGRTLNNLIGIELDKCYRKWKEDKITSISSRPKSIMDIVIAEYMKTRPQEDQHLDPEFRAWAVIQIRLFLFVGHDSEASSIIYCLYLLSKHPEMLARVREEHSKVFGAGAASALEVLKRRPEMVNQLPYTNAVIKETLRLFPPANGMRGGLPGVSLRDEDGTLFPTEGCGIWIVHAAVHRNPSSWVQPHSFIPERWLVEEGHPLYPPTGGWRPFEHGPRSCIGQSMSLMGIRATLAVVVRQFDFHDQYAEYDRLDPSTGINEMFGERAYMIQKGAGHPAHGFPCKVTLRDSLEEAA</sequence>
<dbReference type="PRINTS" id="PR00463">
    <property type="entry name" value="EP450I"/>
</dbReference>
<feature type="binding site" description="axial binding residue" evidence="9">
    <location>
        <position position="432"/>
    </location>
    <ligand>
        <name>heme</name>
        <dbReference type="ChEBI" id="CHEBI:30413"/>
    </ligand>
    <ligandPart>
        <name>Fe</name>
        <dbReference type="ChEBI" id="CHEBI:18248"/>
    </ligandPart>
</feature>
<gene>
    <name evidence="10" type="ORF">N7456_002692</name>
</gene>
<keyword evidence="6" id="KW-0560">Oxidoreductase</keyword>
<dbReference type="Pfam" id="PF00067">
    <property type="entry name" value="p450"/>
    <property type="match status" value="1"/>
</dbReference>
<evidence type="ECO:0000256" key="9">
    <source>
        <dbReference type="PIRSR" id="PIRSR602401-1"/>
    </source>
</evidence>
<dbReference type="CDD" id="cd11051">
    <property type="entry name" value="CYP59-like"/>
    <property type="match status" value="1"/>
</dbReference>
<dbReference type="SUPFAM" id="SSF48264">
    <property type="entry name" value="Cytochrome P450"/>
    <property type="match status" value="1"/>
</dbReference>
<comment type="pathway">
    <text evidence="2">Secondary metabolite biosynthesis.</text>
</comment>
<name>A0A9W9G8R5_9EURO</name>
<dbReference type="InterPro" id="IPR001128">
    <property type="entry name" value="Cyt_P450"/>
</dbReference>
<keyword evidence="11" id="KW-1185">Reference proteome</keyword>
<dbReference type="Gene3D" id="1.10.630.10">
    <property type="entry name" value="Cytochrome P450"/>
    <property type="match status" value="1"/>
</dbReference>
<evidence type="ECO:0000256" key="4">
    <source>
        <dbReference type="ARBA" id="ARBA00022617"/>
    </source>
</evidence>
<dbReference type="GO" id="GO:0020037">
    <property type="term" value="F:heme binding"/>
    <property type="evidence" value="ECO:0007669"/>
    <property type="project" value="InterPro"/>
</dbReference>
<evidence type="ECO:0000256" key="1">
    <source>
        <dbReference type="ARBA" id="ARBA00001971"/>
    </source>
</evidence>
<dbReference type="PANTHER" id="PTHR24305:SF107">
    <property type="entry name" value="P450, PUTATIVE (EUROFUNG)-RELATED"/>
    <property type="match status" value="1"/>
</dbReference>
<accession>A0A9W9G8R5</accession>
<dbReference type="PRINTS" id="PR00385">
    <property type="entry name" value="P450"/>
</dbReference>
<dbReference type="InterPro" id="IPR036396">
    <property type="entry name" value="Cyt_P450_sf"/>
</dbReference>
<comment type="similarity">
    <text evidence="3">Belongs to the cytochrome P450 family.</text>
</comment>
<dbReference type="InterPro" id="IPR002401">
    <property type="entry name" value="Cyt_P450_E_grp-I"/>
</dbReference>
<dbReference type="PANTHER" id="PTHR24305">
    <property type="entry name" value="CYTOCHROME P450"/>
    <property type="match status" value="1"/>
</dbReference>
<dbReference type="GO" id="GO:0005506">
    <property type="term" value="F:iron ion binding"/>
    <property type="evidence" value="ECO:0007669"/>
    <property type="project" value="InterPro"/>
</dbReference>
<keyword evidence="7 9" id="KW-0408">Iron</keyword>
<evidence type="ECO:0000256" key="8">
    <source>
        <dbReference type="ARBA" id="ARBA00023033"/>
    </source>
</evidence>
<dbReference type="InterPro" id="IPR050121">
    <property type="entry name" value="Cytochrome_P450_monoxygenase"/>
</dbReference>
<evidence type="ECO:0000313" key="10">
    <source>
        <dbReference type="EMBL" id="KAJ5114158.1"/>
    </source>
</evidence>
<keyword evidence="8" id="KW-0503">Monooxygenase</keyword>
<evidence type="ECO:0000313" key="11">
    <source>
        <dbReference type="Proteomes" id="UP001149165"/>
    </source>
</evidence>
<protein>
    <recommendedName>
        <fullName evidence="12">Cytochrome P450</fullName>
    </recommendedName>
</protein>